<evidence type="ECO:0000259" key="8">
    <source>
        <dbReference type="PROSITE" id="PS50109"/>
    </source>
</evidence>
<evidence type="ECO:0000256" key="4">
    <source>
        <dbReference type="ARBA" id="ARBA00022679"/>
    </source>
</evidence>
<evidence type="ECO:0000256" key="3">
    <source>
        <dbReference type="ARBA" id="ARBA00022553"/>
    </source>
</evidence>
<feature type="domain" description="PAS" evidence="9">
    <location>
        <begin position="569"/>
        <end position="643"/>
    </location>
</feature>
<dbReference type="InterPro" id="IPR000700">
    <property type="entry name" value="PAS-assoc_C"/>
</dbReference>
<dbReference type="InterPro" id="IPR001610">
    <property type="entry name" value="PAC"/>
</dbReference>
<evidence type="ECO:0000313" key="12">
    <source>
        <dbReference type="Proteomes" id="UP000010475"/>
    </source>
</evidence>
<dbReference type="Gene3D" id="1.10.287.130">
    <property type="match status" value="1"/>
</dbReference>
<keyword evidence="12" id="KW-1185">Reference proteome</keyword>
<keyword evidence="4" id="KW-0808">Transferase</keyword>
<feature type="domain" description="Histidine kinase" evidence="8">
    <location>
        <begin position="735"/>
        <end position="985"/>
    </location>
</feature>
<gene>
    <name evidence="11" type="ORF">Cylst_1900</name>
</gene>
<dbReference type="Pfam" id="PF02518">
    <property type="entry name" value="HATPase_c"/>
    <property type="match status" value="1"/>
</dbReference>
<dbReference type="Proteomes" id="UP000010475">
    <property type="component" value="Chromosome"/>
</dbReference>
<dbReference type="SMART" id="SM00086">
    <property type="entry name" value="PAC"/>
    <property type="match status" value="4"/>
</dbReference>
<protein>
    <recommendedName>
        <fullName evidence="2">histidine kinase</fullName>
        <ecNumber evidence="2">2.7.13.3</ecNumber>
    </recommendedName>
</protein>
<dbReference type="NCBIfam" id="TIGR00229">
    <property type="entry name" value="sensory_box"/>
    <property type="match status" value="5"/>
</dbReference>
<dbReference type="EC" id="2.7.13.3" evidence="2"/>
<dbReference type="SUPFAM" id="SSF55874">
    <property type="entry name" value="ATPase domain of HSP90 chaperone/DNA topoisomerase II/histidine kinase"/>
    <property type="match status" value="1"/>
</dbReference>
<feature type="domain" description="PAC" evidence="10">
    <location>
        <begin position="513"/>
        <end position="568"/>
    </location>
</feature>
<reference evidence="11 12" key="1">
    <citation type="submission" date="2012-06" db="EMBL/GenBank/DDBJ databases">
        <title>Finished chromosome of genome of Cylindrospermum stagnale PCC 7417.</title>
        <authorList>
            <consortium name="US DOE Joint Genome Institute"/>
            <person name="Gugger M."/>
            <person name="Coursin T."/>
            <person name="Rippka R."/>
            <person name="Tandeau De Marsac N."/>
            <person name="Huntemann M."/>
            <person name="Wei C.-L."/>
            <person name="Han J."/>
            <person name="Detter J.C."/>
            <person name="Han C."/>
            <person name="Tapia R."/>
            <person name="Chen A."/>
            <person name="Kyrpides N."/>
            <person name="Mavromatis K."/>
            <person name="Markowitz V."/>
            <person name="Szeto E."/>
            <person name="Ivanova N."/>
            <person name="Pagani I."/>
            <person name="Pati A."/>
            <person name="Goodwin L."/>
            <person name="Nordberg H.P."/>
            <person name="Cantor M.N."/>
            <person name="Hua S.X."/>
            <person name="Woyke T."/>
            <person name="Kerfeld C.A."/>
        </authorList>
    </citation>
    <scope>NUCLEOTIDE SEQUENCE [LARGE SCALE GENOMIC DNA]</scope>
    <source>
        <strain evidence="11 12">PCC 7417</strain>
    </source>
</reference>
<dbReference type="Pfam" id="PF13426">
    <property type="entry name" value="PAS_9"/>
    <property type="match status" value="1"/>
</dbReference>
<feature type="domain" description="PAS" evidence="9">
    <location>
        <begin position="311"/>
        <end position="383"/>
    </location>
</feature>
<dbReference type="OrthoDB" id="500279at2"/>
<evidence type="ECO:0000259" key="9">
    <source>
        <dbReference type="PROSITE" id="PS50112"/>
    </source>
</evidence>
<dbReference type="KEGG" id="csg:Cylst_1900"/>
<dbReference type="STRING" id="56107.Cylst_1900"/>
<feature type="domain" description="PAC" evidence="10">
    <location>
        <begin position="258"/>
        <end position="314"/>
    </location>
</feature>
<dbReference type="InterPro" id="IPR000014">
    <property type="entry name" value="PAS"/>
</dbReference>
<dbReference type="SUPFAM" id="SSF55785">
    <property type="entry name" value="PYP-like sensor domain (PAS domain)"/>
    <property type="match status" value="5"/>
</dbReference>
<keyword evidence="5" id="KW-0418">Kinase</keyword>
<dbReference type="EMBL" id="CP003642">
    <property type="protein sequence ID" value="AFZ24149.1"/>
    <property type="molecule type" value="Genomic_DNA"/>
</dbReference>
<dbReference type="PRINTS" id="PR00344">
    <property type="entry name" value="BCTRLSENSOR"/>
</dbReference>
<dbReference type="PANTHER" id="PTHR43304:SF1">
    <property type="entry name" value="PAC DOMAIN-CONTAINING PROTEIN"/>
    <property type="match status" value="1"/>
</dbReference>
<dbReference type="eggNOG" id="COG4191">
    <property type="taxonomic scope" value="Bacteria"/>
</dbReference>
<dbReference type="Gene3D" id="3.30.565.10">
    <property type="entry name" value="Histidine kinase-like ATPase, C-terminal domain"/>
    <property type="match status" value="1"/>
</dbReference>
<dbReference type="CDD" id="cd00082">
    <property type="entry name" value="HisKA"/>
    <property type="match status" value="1"/>
</dbReference>
<keyword evidence="6" id="KW-0902">Two-component regulatory system</keyword>
<dbReference type="GO" id="GO:0000155">
    <property type="term" value="F:phosphorelay sensor kinase activity"/>
    <property type="evidence" value="ECO:0007669"/>
    <property type="project" value="InterPro"/>
</dbReference>
<dbReference type="InterPro" id="IPR036890">
    <property type="entry name" value="HATPase_C_sf"/>
</dbReference>
<dbReference type="eggNOG" id="COG2202">
    <property type="taxonomic scope" value="Bacteria"/>
</dbReference>
<dbReference type="InterPro" id="IPR052162">
    <property type="entry name" value="Sensor_kinase/Photoreceptor"/>
</dbReference>
<dbReference type="PANTHER" id="PTHR43304">
    <property type="entry name" value="PHYTOCHROME-LIKE PROTEIN CPH1"/>
    <property type="match status" value="1"/>
</dbReference>
<dbReference type="HOGENOM" id="CLU_000445_114_39_3"/>
<evidence type="ECO:0000256" key="7">
    <source>
        <dbReference type="SAM" id="Coils"/>
    </source>
</evidence>
<dbReference type="PROSITE" id="PS50112">
    <property type="entry name" value="PAS"/>
    <property type="match status" value="2"/>
</dbReference>
<dbReference type="InterPro" id="IPR005467">
    <property type="entry name" value="His_kinase_dom"/>
</dbReference>
<dbReference type="Pfam" id="PF08448">
    <property type="entry name" value="PAS_4"/>
    <property type="match status" value="3"/>
</dbReference>
<dbReference type="Pfam" id="PF08447">
    <property type="entry name" value="PAS_3"/>
    <property type="match status" value="1"/>
</dbReference>
<evidence type="ECO:0000256" key="1">
    <source>
        <dbReference type="ARBA" id="ARBA00000085"/>
    </source>
</evidence>
<dbReference type="CDD" id="cd00130">
    <property type="entry name" value="PAS"/>
    <property type="match status" value="5"/>
</dbReference>
<evidence type="ECO:0000256" key="2">
    <source>
        <dbReference type="ARBA" id="ARBA00012438"/>
    </source>
</evidence>
<feature type="coiled-coil region" evidence="7">
    <location>
        <begin position="692"/>
        <end position="723"/>
    </location>
</feature>
<dbReference type="InterPro" id="IPR003661">
    <property type="entry name" value="HisK_dim/P_dom"/>
</dbReference>
<dbReference type="SMART" id="SM00387">
    <property type="entry name" value="HATPase_c"/>
    <property type="match status" value="1"/>
</dbReference>
<sequence>MARDLVTLDKSTYESLQKELIELRQVVTNLGQTKPSSSLKYSQEQMALFMEYMPAAIAIFDCRMHYILASRRWREDYGLGDEEIIGRSHYEVFPEISQYWREIHQRCLAGTIEKSQEDAFPRTDGTTDWVKWEIHPWYENIGKVGGIIIFTEVITARKQAEAALRDGLRPAGSDRQQAEQQLQEQVQFLQSIWEGVDYGILVLDVLDDGAEFRYAKFNPVMAITSVIPVENMLGKTLTEILPADMAVIYRQRYSECVQSGKSIFFEESFCINGQETWWSLNVTPLLDRASRISQLVVTANEITERKQAEQERQMFVSLIENSSDFIGFATIEGQPLFINEAGLKLVGIESLEFAQNLRIFDFTYSEDREDTQRRAIPAVMKHGLWRSESRFQHFQTGEPIPVDFNMFMVKNSQTDEPLCLATISRDIRERKQVEAQLQEQAQFLRSIYDGCAQIICVINVLENGDFCYSSWNAAAEQATGISQAQVIGKTPEDLHGTVDGAAVRQRYQSCLEVGVSISYEECLTFNGQETWWMTKINPLKNSEGRIDRLVGTTLNITERKQAEEALKQSQHFVQRIADSSPNILYIFDIEEQRNVYANHELGTLLGYSSEEIQQMGSQLLANITHPDDLQKTVIHLQNFIAAKDGEIFELEFRVRQANGEWCWIYCRETVFSRADDGRIKQTLGVATDITARKQAEIKLQQQAENLEHTLRELQQTQAQLIHSEKMSSVGNMVAGVAHEINNPVNFIHGNLLPASEYTKDLLRIVALYQKYYPNPPEEISAEIEAIDLEFLKEDLTKLIQSMCVGTERIREIVLSLRNFSRLDEAEFKQVDIHEGINSTLMILQNRLKAKPDHPEILVIKDYGNLPPIDCYPGQLNQVFMNLLSNAIEALEDPSLGETRQIFIHTEVLNSNRIAIKISDNGLGIPEEVLSKLFDPFFTTKDVGKGTGLGLSISYQIVVDKHGGKLSCYSIPGEGAMFVIEIPITQTAASK</sequence>
<feature type="domain" description="PAC" evidence="10">
    <location>
        <begin position="385"/>
        <end position="439"/>
    </location>
</feature>
<evidence type="ECO:0000256" key="6">
    <source>
        <dbReference type="ARBA" id="ARBA00023012"/>
    </source>
</evidence>
<name>K9WWG9_9NOST</name>
<dbReference type="InterPro" id="IPR004358">
    <property type="entry name" value="Sig_transdc_His_kin-like_C"/>
</dbReference>
<dbReference type="InterPro" id="IPR013655">
    <property type="entry name" value="PAS_fold_3"/>
</dbReference>
<dbReference type="InterPro" id="IPR035965">
    <property type="entry name" value="PAS-like_dom_sf"/>
</dbReference>
<keyword evidence="7" id="KW-0175">Coiled coil</keyword>
<comment type="catalytic activity">
    <reaction evidence="1">
        <text>ATP + protein L-histidine = ADP + protein N-phospho-L-histidine.</text>
        <dbReference type="EC" id="2.7.13.3"/>
    </reaction>
</comment>
<dbReference type="AlphaFoldDB" id="K9WWG9"/>
<proteinExistence type="predicted"/>
<dbReference type="PATRIC" id="fig|56107.3.peg.2112"/>
<dbReference type="PROSITE" id="PS50113">
    <property type="entry name" value="PAC"/>
    <property type="match status" value="5"/>
</dbReference>
<evidence type="ECO:0000256" key="5">
    <source>
        <dbReference type="ARBA" id="ARBA00022777"/>
    </source>
</evidence>
<accession>K9WWG9</accession>
<feature type="domain" description="PAC" evidence="10">
    <location>
        <begin position="114"/>
        <end position="166"/>
    </location>
</feature>
<evidence type="ECO:0000313" key="11">
    <source>
        <dbReference type="EMBL" id="AFZ24149.1"/>
    </source>
</evidence>
<dbReference type="RefSeq" id="WP_015207405.1">
    <property type="nucleotide sequence ID" value="NC_019757.1"/>
</dbReference>
<dbReference type="InterPro" id="IPR013656">
    <property type="entry name" value="PAS_4"/>
</dbReference>
<feature type="domain" description="PAC" evidence="10">
    <location>
        <begin position="648"/>
        <end position="701"/>
    </location>
</feature>
<dbReference type="Gene3D" id="3.30.450.20">
    <property type="entry name" value="PAS domain"/>
    <property type="match status" value="5"/>
</dbReference>
<dbReference type="SMART" id="SM00091">
    <property type="entry name" value="PAS"/>
    <property type="match status" value="5"/>
</dbReference>
<keyword evidence="3" id="KW-0597">Phosphoprotein</keyword>
<organism evidence="11 12">
    <name type="scientific">Cylindrospermum stagnale PCC 7417</name>
    <dbReference type="NCBI Taxonomy" id="56107"/>
    <lineage>
        <taxon>Bacteria</taxon>
        <taxon>Bacillati</taxon>
        <taxon>Cyanobacteriota</taxon>
        <taxon>Cyanophyceae</taxon>
        <taxon>Nostocales</taxon>
        <taxon>Nostocaceae</taxon>
        <taxon>Cylindrospermum</taxon>
    </lineage>
</organism>
<dbReference type="InterPro" id="IPR003594">
    <property type="entry name" value="HATPase_dom"/>
</dbReference>
<dbReference type="PROSITE" id="PS50109">
    <property type="entry name" value="HIS_KIN"/>
    <property type="match status" value="1"/>
</dbReference>
<evidence type="ECO:0000259" key="10">
    <source>
        <dbReference type="PROSITE" id="PS50113"/>
    </source>
</evidence>